<accession>A0A520KSL4</accession>
<keyword evidence="2 3" id="KW-0560">Oxidoreductase</keyword>
<gene>
    <name evidence="4" type="ORF">EF806_02395</name>
</gene>
<dbReference type="CDD" id="cd00644">
    <property type="entry name" value="HMG-CoA_reductase_classII"/>
    <property type="match status" value="1"/>
</dbReference>
<comment type="caution">
    <text evidence="4">The sequence shown here is derived from an EMBL/GenBank/DDBJ whole genome shotgun (WGS) entry which is preliminary data.</text>
</comment>
<dbReference type="PANTHER" id="PTHR10572:SF24">
    <property type="entry name" value="3-HYDROXY-3-METHYLGLUTARYL-COENZYME A REDUCTASE"/>
    <property type="match status" value="1"/>
</dbReference>
<dbReference type="PROSITE" id="PS01192">
    <property type="entry name" value="HMG_COA_REDUCTASE_3"/>
    <property type="match status" value="1"/>
</dbReference>
<dbReference type="InterPro" id="IPR009029">
    <property type="entry name" value="HMG_CoA_Rdtase_sub-bd_dom_sf"/>
</dbReference>
<dbReference type="Gene3D" id="1.10.8.660">
    <property type="match status" value="1"/>
</dbReference>
<evidence type="ECO:0000313" key="4">
    <source>
        <dbReference type="EMBL" id="RZN64913.1"/>
    </source>
</evidence>
<dbReference type="PROSITE" id="PS00318">
    <property type="entry name" value="HMG_COA_REDUCTASE_2"/>
    <property type="match status" value="1"/>
</dbReference>
<dbReference type="PANTHER" id="PTHR10572">
    <property type="entry name" value="3-HYDROXY-3-METHYLGLUTARYL-COENZYME A REDUCTASE"/>
    <property type="match status" value="1"/>
</dbReference>
<sequence>MPSSRISGFYNIPPKERAEKVREFANLTNDDISVLQSILPIDDLDRMIENVIGAFSLPYGVATNFLINGRDYLIPMVIEEPSVVAAASNAARLARNNFGFIAKATKPVMIGQIQLKTDTPHLSKMMILNEKEDILKIANDKDPVLKDLGGGAEDIVCRILMNQLVIHLLVNVKDAMGANIVNTMCEAVAGRIEEITGGKVILRIVSNLAIERLAQAYAVFRKDDIGGEDVVDKIISATDLANADPFRCATHNKGIMNGIDALLIATGNDFRAVESGAHAYASLNGYHSLTTWEKTKDGDLAGSIELPMPLGVVGGATISPCARLSLKILGVKTSNELSCVAAALGLAQNFAALRALVTEGIQKGHMKLHSKNIVKIAMESMMDNESSICNNNDIINKVADLLIKEGDISVGRAKEILKNITNHA</sequence>
<dbReference type="SUPFAM" id="SSF56542">
    <property type="entry name" value="Substrate-binding domain of HMG-CoA reductase"/>
    <property type="match status" value="1"/>
</dbReference>
<dbReference type="AlphaFoldDB" id="A0A520KSL4"/>
<organism evidence="4 5">
    <name type="scientific">Methanoliparum thermophilum</name>
    <dbReference type="NCBI Taxonomy" id="2491083"/>
    <lineage>
        <taxon>Archaea</taxon>
        <taxon>Methanobacteriati</taxon>
        <taxon>Methanobacteriota</taxon>
        <taxon>Candidatus Methanoliparia</taxon>
        <taxon>Candidatus Methanoliparales</taxon>
        <taxon>Candidatus Methanoliparaceae</taxon>
        <taxon>Candidatus Methanoliparum</taxon>
    </lineage>
</organism>
<dbReference type="SUPFAM" id="SSF55035">
    <property type="entry name" value="NAD-binding domain of HMG-CoA reductase"/>
    <property type="match status" value="1"/>
</dbReference>
<dbReference type="PROSITE" id="PS50065">
    <property type="entry name" value="HMG_COA_REDUCTASE_4"/>
    <property type="match status" value="1"/>
</dbReference>
<proteinExistence type="inferred from homology"/>
<dbReference type="InterPro" id="IPR002202">
    <property type="entry name" value="HMG_CoA_Rdtase"/>
</dbReference>
<dbReference type="EMBL" id="RXIF01000004">
    <property type="protein sequence ID" value="RZN64913.1"/>
    <property type="molecule type" value="Genomic_DNA"/>
</dbReference>
<dbReference type="GO" id="GO:0004420">
    <property type="term" value="F:hydroxymethylglutaryl-CoA reductase (NADPH) activity"/>
    <property type="evidence" value="ECO:0007669"/>
    <property type="project" value="InterPro"/>
</dbReference>
<dbReference type="InterPro" id="IPR004553">
    <property type="entry name" value="HMG_CoA_Rdtase_bac-typ"/>
</dbReference>
<dbReference type="InterPro" id="IPR023074">
    <property type="entry name" value="HMG_CoA_Rdtase_cat_sf"/>
</dbReference>
<dbReference type="PRINTS" id="PR00071">
    <property type="entry name" value="HMGCOARDTASE"/>
</dbReference>
<dbReference type="NCBIfam" id="TIGR00532">
    <property type="entry name" value="HMG_CoA_R_NAD"/>
    <property type="match status" value="1"/>
</dbReference>
<name>A0A520KSL4_METT2</name>
<protein>
    <recommendedName>
        <fullName evidence="3">3-hydroxy-3-methylglutaryl coenzyme A reductase</fullName>
        <shortName evidence="3">HMG-CoA reductase</shortName>
    </recommendedName>
</protein>
<evidence type="ECO:0000313" key="5">
    <source>
        <dbReference type="Proteomes" id="UP000317158"/>
    </source>
</evidence>
<dbReference type="InterPro" id="IPR023076">
    <property type="entry name" value="HMG_CoA_Rdtase_CS"/>
</dbReference>
<dbReference type="Proteomes" id="UP000317158">
    <property type="component" value="Unassembled WGS sequence"/>
</dbReference>
<evidence type="ECO:0000256" key="2">
    <source>
        <dbReference type="ARBA" id="ARBA00023002"/>
    </source>
</evidence>
<evidence type="ECO:0000256" key="3">
    <source>
        <dbReference type="RuleBase" id="RU361219"/>
    </source>
</evidence>
<comment type="similarity">
    <text evidence="1 3">Belongs to the HMG-CoA reductase family.</text>
</comment>
<dbReference type="Pfam" id="PF00368">
    <property type="entry name" value="HMG-CoA_red"/>
    <property type="match status" value="1"/>
</dbReference>
<evidence type="ECO:0000256" key="1">
    <source>
        <dbReference type="ARBA" id="ARBA00007661"/>
    </source>
</evidence>
<dbReference type="Gene3D" id="3.90.770.10">
    <property type="entry name" value="3-hydroxy-3-methylglutaryl-coenzyme A Reductase, Chain A, domain 2"/>
    <property type="match status" value="2"/>
</dbReference>
<dbReference type="PROSITE" id="PS00066">
    <property type="entry name" value="HMG_COA_REDUCTASE_1"/>
    <property type="match status" value="1"/>
</dbReference>
<reference evidence="4 5" key="1">
    <citation type="journal article" date="2019" name="Nat. Microbiol.">
        <title>Wide diversity of methane and short-chain alkane metabolisms in uncultured archaea.</title>
        <authorList>
            <person name="Borrel G."/>
            <person name="Adam P.S."/>
            <person name="McKay L.J."/>
            <person name="Chen L.X."/>
            <person name="Sierra-Garcia I.N."/>
            <person name="Sieber C.M."/>
            <person name="Letourneur Q."/>
            <person name="Ghozlane A."/>
            <person name="Andersen G.L."/>
            <person name="Li W.J."/>
            <person name="Hallam S.J."/>
            <person name="Muyzer G."/>
            <person name="de Oliveira V.M."/>
            <person name="Inskeep W.P."/>
            <person name="Banfield J.F."/>
            <person name="Gribaldo S."/>
        </authorList>
    </citation>
    <scope>NUCLEOTIDE SEQUENCE [LARGE SCALE GENOMIC DNA]</scope>
    <source>
        <strain evidence="4">NM1a</strain>
    </source>
</reference>
<dbReference type="InterPro" id="IPR009023">
    <property type="entry name" value="HMG_CoA_Rdtase_NAD(P)-bd_sf"/>
</dbReference>
<dbReference type="GO" id="GO:0015936">
    <property type="term" value="P:coenzyme A metabolic process"/>
    <property type="evidence" value="ECO:0007669"/>
    <property type="project" value="InterPro"/>
</dbReference>